<dbReference type="Pfam" id="PF15953">
    <property type="entry name" value="PDU_like"/>
    <property type="match status" value="1"/>
</dbReference>
<organism evidence="1 2">
    <name type="scientific">Veillonella denticariosi JCM 15641</name>
    <dbReference type="NCBI Taxonomy" id="1298594"/>
    <lineage>
        <taxon>Bacteria</taxon>
        <taxon>Bacillati</taxon>
        <taxon>Bacillota</taxon>
        <taxon>Negativicutes</taxon>
        <taxon>Veillonellales</taxon>
        <taxon>Veillonellaceae</taxon>
        <taxon>Veillonella</taxon>
    </lineage>
</organism>
<dbReference type="AlphaFoldDB" id="A0A2S7ZA48"/>
<dbReference type="Proteomes" id="UP000237916">
    <property type="component" value="Unassembled WGS sequence"/>
</dbReference>
<proteinExistence type="predicted"/>
<dbReference type="OrthoDB" id="1629168at2"/>
<evidence type="ECO:0000313" key="2">
    <source>
        <dbReference type="Proteomes" id="UP000237916"/>
    </source>
</evidence>
<comment type="caution">
    <text evidence="1">The sequence shown here is derived from an EMBL/GenBank/DDBJ whole genome shotgun (WGS) entry which is preliminary data.</text>
</comment>
<dbReference type="EMBL" id="PPDB01000003">
    <property type="protein sequence ID" value="PQL20158.1"/>
    <property type="molecule type" value="Genomic_DNA"/>
</dbReference>
<accession>A0A2S7ZA48</accession>
<name>A0A2S7ZA48_9FIRM</name>
<keyword evidence="2" id="KW-1185">Reference proteome</keyword>
<dbReference type="STRING" id="1298594.GCA_001312465_01704"/>
<protein>
    <submittedName>
        <fullName evidence="1">Microcompartment protein PduM</fullName>
    </submittedName>
</protein>
<dbReference type="GO" id="GO:0005198">
    <property type="term" value="F:structural molecule activity"/>
    <property type="evidence" value="ECO:0007669"/>
    <property type="project" value="InterPro"/>
</dbReference>
<dbReference type="RefSeq" id="WP_054674284.1">
    <property type="nucleotide sequence ID" value="NZ_PPDB01000003.1"/>
</dbReference>
<dbReference type="InterPro" id="IPR030992">
    <property type="entry name" value="PduM"/>
</dbReference>
<gene>
    <name evidence="1" type="primary">pduM</name>
    <name evidence="1" type="ORF">VEHSUH05_03570</name>
</gene>
<reference evidence="1 2" key="1">
    <citation type="submission" date="2018-01" db="EMBL/GenBank/DDBJ databases">
        <title>Draft genome sequences of clinical isolates and type strains of oral Veillonella including Veillonella infantum sp., nov.</title>
        <authorList>
            <person name="Mashima I."/>
            <person name="Liao Y.-C."/>
            <person name="Sabharwal A."/>
            <person name="Haase E.M."/>
            <person name="Nakazawa F."/>
            <person name="Scannapieco F.A."/>
        </authorList>
    </citation>
    <scope>NUCLEOTIDE SEQUENCE [LARGE SCALE GENOMIC DNA]</scope>
    <source>
        <strain evidence="1 2">JCM 15641</strain>
    </source>
</reference>
<dbReference type="NCBIfam" id="TIGR04493">
    <property type="entry name" value="microcomp_PduM"/>
    <property type="match status" value="1"/>
</dbReference>
<sequence>MDALVKLVLERLEKRMTSTVTFIVTECNTYDEHILLQNQLISFTGVDYGHIRELMSDTLVPWVVCLHRALAYDCEVTIRLVVPVTSLMSPTVILDWPIKFLDKSGRTIYACHQAWITASFVRSCESQSIIVIYRGQRFTMVARDEIERLGITIIEGNEKYASR</sequence>
<evidence type="ECO:0000313" key="1">
    <source>
        <dbReference type="EMBL" id="PQL20158.1"/>
    </source>
</evidence>